<dbReference type="EMBL" id="KZ503293">
    <property type="protein sequence ID" value="PKU66119.1"/>
    <property type="molecule type" value="Genomic_DNA"/>
</dbReference>
<dbReference type="Pfam" id="PF03478">
    <property type="entry name" value="Beta-prop_KIB1-4"/>
    <property type="match status" value="1"/>
</dbReference>
<dbReference type="Gene3D" id="1.20.1280.50">
    <property type="match status" value="1"/>
</dbReference>
<proteinExistence type="predicted"/>
<dbReference type="AlphaFoldDB" id="A0A2I0VRT6"/>
<dbReference type="SUPFAM" id="SSF81383">
    <property type="entry name" value="F-box domain"/>
    <property type="match status" value="1"/>
</dbReference>
<feature type="domain" description="F-box" evidence="1">
    <location>
        <begin position="6"/>
        <end position="46"/>
    </location>
</feature>
<sequence length="413" mass="47957">MAWSNLPVDLLYYISSKLHVVDFLRFSVVCTSWNSTFANNAHKHIHFHPSPWLLLPSKKGEASDTLAFWDLTIKEEDIACHHHFSSLNGHIFGRRCISSKDGWLVTLDKKDLRPRIFNPLTKAEISFPSLFTIPDDKYHTIKPEYASDGSIELSYKEICRGLCTYTKYFCNVYFQKIVISSNDPHGTAIVIYGYDKLLALARPGDRAWVLGPQLLPYNTNDHDEFEDVCYHEEEQRFYAITRFSRVLAFDHNGQNVEMICQPIQDERPIQEYCMNYIFFLMGTLLKIEREINIFTRPVDERYAGKTIRISVLKLVQDVVATSSSFSQWTTIKDLGGFSLFVGCNQTFSLHHTTVPEIKPNCIYFCDHLDESSQDDVYHDAGFFDLQNDCFHYFFDYDSQPNWPPSIWFMPSIS</sequence>
<evidence type="ECO:0000313" key="2">
    <source>
        <dbReference type="EMBL" id="PKU66119.1"/>
    </source>
</evidence>
<dbReference type="Pfam" id="PF00646">
    <property type="entry name" value="F-box"/>
    <property type="match status" value="1"/>
</dbReference>
<protein>
    <submittedName>
        <fullName evidence="2">F-box protein</fullName>
    </submittedName>
</protein>
<reference evidence="2 3" key="2">
    <citation type="journal article" date="2017" name="Nature">
        <title>The Apostasia genome and the evolution of orchids.</title>
        <authorList>
            <person name="Zhang G.Q."/>
            <person name="Liu K.W."/>
            <person name="Li Z."/>
            <person name="Lohaus R."/>
            <person name="Hsiao Y.Y."/>
            <person name="Niu S.C."/>
            <person name="Wang J.Y."/>
            <person name="Lin Y.C."/>
            <person name="Xu Q."/>
            <person name="Chen L.J."/>
            <person name="Yoshida K."/>
            <person name="Fujiwara S."/>
            <person name="Wang Z.W."/>
            <person name="Zhang Y.Q."/>
            <person name="Mitsuda N."/>
            <person name="Wang M."/>
            <person name="Liu G.H."/>
            <person name="Pecoraro L."/>
            <person name="Huang H.X."/>
            <person name="Xiao X.J."/>
            <person name="Lin M."/>
            <person name="Wu X.Y."/>
            <person name="Wu W.L."/>
            <person name="Chen Y.Y."/>
            <person name="Chang S.B."/>
            <person name="Sakamoto S."/>
            <person name="Ohme-Takagi M."/>
            <person name="Yagi M."/>
            <person name="Zeng S.J."/>
            <person name="Shen C.Y."/>
            <person name="Yeh C.M."/>
            <person name="Luo Y.B."/>
            <person name="Tsai W.C."/>
            <person name="Van de Peer Y."/>
            <person name="Liu Z.J."/>
        </authorList>
    </citation>
    <scope>NUCLEOTIDE SEQUENCE [LARGE SCALE GENOMIC DNA]</scope>
    <source>
        <tissue evidence="2">The whole plant</tissue>
    </source>
</reference>
<dbReference type="InterPro" id="IPR005174">
    <property type="entry name" value="KIB1-4_b-propeller"/>
</dbReference>
<evidence type="ECO:0000259" key="1">
    <source>
        <dbReference type="SMART" id="SM00256"/>
    </source>
</evidence>
<gene>
    <name evidence="2" type="ORF">MA16_Dca022663</name>
</gene>
<dbReference type="OrthoDB" id="1937564at2759"/>
<dbReference type="PANTHER" id="PTHR44259:SF107">
    <property type="entry name" value="F-BOX PROTEIN SKIP23-LIKE"/>
    <property type="match status" value="1"/>
</dbReference>
<accession>A0A2I0VRT6</accession>
<dbReference type="Proteomes" id="UP000233837">
    <property type="component" value="Unassembled WGS sequence"/>
</dbReference>
<dbReference type="InterPro" id="IPR001810">
    <property type="entry name" value="F-box_dom"/>
</dbReference>
<organism evidence="2 3">
    <name type="scientific">Dendrobium catenatum</name>
    <dbReference type="NCBI Taxonomy" id="906689"/>
    <lineage>
        <taxon>Eukaryota</taxon>
        <taxon>Viridiplantae</taxon>
        <taxon>Streptophyta</taxon>
        <taxon>Embryophyta</taxon>
        <taxon>Tracheophyta</taxon>
        <taxon>Spermatophyta</taxon>
        <taxon>Magnoliopsida</taxon>
        <taxon>Liliopsida</taxon>
        <taxon>Asparagales</taxon>
        <taxon>Orchidaceae</taxon>
        <taxon>Epidendroideae</taxon>
        <taxon>Malaxideae</taxon>
        <taxon>Dendrobiinae</taxon>
        <taxon>Dendrobium</taxon>
    </lineage>
</organism>
<name>A0A2I0VRT6_9ASPA</name>
<dbReference type="PANTHER" id="PTHR44259">
    <property type="entry name" value="OS07G0183000 PROTEIN-RELATED"/>
    <property type="match status" value="1"/>
</dbReference>
<dbReference type="SMART" id="SM00256">
    <property type="entry name" value="FBOX"/>
    <property type="match status" value="1"/>
</dbReference>
<reference evidence="2 3" key="1">
    <citation type="journal article" date="2016" name="Sci. Rep.">
        <title>The Dendrobium catenatum Lindl. genome sequence provides insights into polysaccharide synthase, floral development and adaptive evolution.</title>
        <authorList>
            <person name="Zhang G.Q."/>
            <person name="Xu Q."/>
            <person name="Bian C."/>
            <person name="Tsai W.C."/>
            <person name="Yeh C.M."/>
            <person name="Liu K.W."/>
            <person name="Yoshida K."/>
            <person name="Zhang L.S."/>
            <person name="Chang S.B."/>
            <person name="Chen F."/>
            <person name="Shi Y."/>
            <person name="Su Y.Y."/>
            <person name="Zhang Y.Q."/>
            <person name="Chen L.J."/>
            <person name="Yin Y."/>
            <person name="Lin M."/>
            <person name="Huang H."/>
            <person name="Deng H."/>
            <person name="Wang Z.W."/>
            <person name="Zhu S.L."/>
            <person name="Zhao X."/>
            <person name="Deng C."/>
            <person name="Niu S.C."/>
            <person name="Huang J."/>
            <person name="Wang M."/>
            <person name="Liu G.H."/>
            <person name="Yang H.J."/>
            <person name="Xiao X.J."/>
            <person name="Hsiao Y.Y."/>
            <person name="Wu W.L."/>
            <person name="Chen Y.Y."/>
            <person name="Mitsuda N."/>
            <person name="Ohme-Takagi M."/>
            <person name="Luo Y.B."/>
            <person name="Van de Peer Y."/>
            <person name="Liu Z.J."/>
        </authorList>
    </citation>
    <scope>NUCLEOTIDE SEQUENCE [LARGE SCALE GENOMIC DNA]</scope>
    <source>
        <tissue evidence="2">The whole plant</tissue>
    </source>
</reference>
<dbReference type="CDD" id="cd09917">
    <property type="entry name" value="F-box_SF"/>
    <property type="match status" value="1"/>
</dbReference>
<evidence type="ECO:0000313" key="3">
    <source>
        <dbReference type="Proteomes" id="UP000233837"/>
    </source>
</evidence>
<dbReference type="InterPro" id="IPR050942">
    <property type="entry name" value="F-box_BR-signaling"/>
</dbReference>
<dbReference type="InterPro" id="IPR036047">
    <property type="entry name" value="F-box-like_dom_sf"/>
</dbReference>
<keyword evidence="3" id="KW-1185">Reference proteome</keyword>